<evidence type="ECO:0000313" key="3">
    <source>
        <dbReference type="EMBL" id="GEU38138.1"/>
    </source>
</evidence>
<keyword evidence="2" id="KW-0472">Membrane</keyword>
<dbReference type="PANTHER" id="PTHR33067">
    <property type="entry name" value="RNA-DIRECTED DNA POLYMERASE-RELATED"/>
    <property type="match status" value="1"/>
</dbReference>
<dbReference type="Gene3D" id="2.40.70.10">
    <property type="entry name" value="Acid Proteases"/>
    <property type="match status" value="1"/>
</dbReference>
<dbReference type="AlphaFoldDB" id="A0A6L2JM68"/>
<reference evidence="3" key="1">
    <citation type="journal article" date="2019" name="Sci. Rep.">
        <title>Draft genome of Tanacetum cinerariifolium, the natural source of mosquito coil.</title>
        <authorList>
            <person name="Yamashiro T."/>
            <person name="Shiraishi A."/>
            <person name="Satake H."/>
            <person name="Nakayama K."/>
        </authorList>
    </citation>
    <scope>NUCLEOTIDE SEQUENCE</scope>
</reference>
<keyword evidence="2" id="KW-1133">Transmembrane helix</keyword>
<dbReference type="GO" id="GO:0003887">
    <property type="term" value="F:DNA-directed DNA polymerase activity"/>
    <property type="evidence" value="ECO:0007669"/>
    <property type="project" value="UniProtKB-KW"/>
</dbReference>
<dbReference type="Gene3D" id="3.10.10.10">
    <property type="entry name" value="HIV Type 1 Reverse Transcriptase, subunit A, domain 1"/>
    <property type="match status" value="1"/>
</dbReference>
<dbReference type="InterPro" id="IPR043502">
    <property type="entry name" value="DNA/RNA_pol_sf"/>
</dbReference>
<dbReference type="EMBL" id="BKCJ010001016">
    <property type="protein sequence ID" value="GEU38138.1"/>
    <property type="molecule type" value="Genomic_DNA"/>
</dbReference>
<feature type="transmembrane region" description="Helical" evidence="2">
    <location>
        <begin position="383"/>
        <end position="405"/>
    </location>
</feature>
<gene>
    <name evidence="3" type="ORF">Tci_010116</name>
</gene>
<keyword evidence="3" id="KW-0808">Transferase</keyword>
<sequence>MMQFMQNLYNKPSTSSSLPNNTIPNPKGEAKAITTRSGMSYKEPSIPPTGVNQQEPLEVTMDTEPQNSDDIHPPTVQVEVQVDKLAEEPAVVIPKAKANLPYPSRLQKEKLQEKDDILAAKFMEILRYLHFELSFADALVHMPKLPTLNDTKMVLELADRTISKPTGVAKNVFVKVGKLYFPEDFIILDFVADPRVPLILGRPFLSTAHALIDVYEGEITLRHDDQSLTLKCGDTPSISYNNLESLNKVDLIDATCEEYSQEVLGFINDFFLTLYKDLKVVEPKNQSFEEDEPPEVELKELPPHLDYAFLDPEFCSHKILLEEDYSPKVQSQRRVNPKIYDVIKKEVEKLLDAGLIYPISDSPWTSSLSLPFKKAILTSIWKIFIFLLAAFAAKIQMASILVTGVNDFSKLIPSSCLNP</sequence>
<proteinExistence type="predicted"/>
<comment type="caution">
    <text evidence="3">The sequence shown here is derived from an EMBL/GenBank/DDBJ whole genome shotgun (WGS) entry which is preliminary data.</text>
</comment>
<keyword evidence="2" id="KW-0812">Transmembrane</keyword>
<keyword evidence="3" id="KW-0239">DNA-directed DNA polymerase</keyword>
<dbReference type="PANTHER" id="PTHR33067:SF9">
    <property type="entry name" value="RNA-DIRECTED DNA POLYMERASE"/>
    <property type="match status" value="1"/>
</dbReference>
<dbReference type="CDD" id="cd00303">
    <property type="entry name" value="retropepsin_like"/>
    <property type="match status" value="1"/>
</dbReference>
<dbReference type="SUPFAM" id="SSF56672">
    <property type="entry name" value="DNA/RNA polymerases"/>
    <property type="match status" value="1"/>
</dbReference>
<feature type="region of interest" description="Disordered" evidence="1">
    <location>
        <begin position="1"/>
        <end position="30"/>
    </location>
</feature>
<organism evidence="3">
    <name type="scientific">Tanacetum cinerariifolium</name>
    <name type="common">Dalmatian daisy</name>
    <name type="synonym">Chrysanthemum cinerariifolium</name>
    <dbReference type="NCBI Taxonomy" id="118510"/>
    <lineage>
        <taxon>Eukaryota</taxon>
        <taxon>Viridiplantae</taxon>
        <taxon>Streptophyta</taxon>
        <taxon>Embryophyta</taxon>
        <taxon>Tracheophyta</taxon>
        <taxon>Spermatophyta</taxon>
        <taxon>Magnoliopsida</taxon>
        <taxon>eudicotyledons</taxon>
        <taxon>Gunneridae</taxon>
        <taxon>Pentapetalae</taxon>
        <taxon>asterids</taxon>
        <taxon>campanulids</taxon>
        <taxon>Asterales</taxon>
        <taxon>Asteraceae</taxon>
        <taxon>Asteroideae</taxon>
        <taxon>Anthemideae</taxon>
        <taxon>Anthemidinae</taxon>
        <taxon>Tanacetum</taxon>
    </lineage>
</organism>
<feature type="compositionally biased region" description="Polar residues" evidence="1">
    <location>
        <begin position="1"/>
        <end position="24"/>
    </location>
</feature>
<dbReference type="InterPro" id="IPR021109">
    <property type="entry name" value="Peptidase_aspartic_dom_sf"/>
</dbReference>
<keyword evidence="3" id="KW-0548">Nucleotidyltransferase</keyword>
<name>A0A6L2JM68_TANCI</name>
<protein>
    <submittedName>
        <fullName evidence="3">DNA-directed DNA polymerase</fullName>
    </submittedName>
</protein>
<accession>A0A6L2JM68</accession>
<evidence type="ECO:0000256" key="1">
    <source>
        <dbReference type="SAM" id="MobiDB-lite"/>
    </source>
</evidence>
<evidence type="ECO:0000256" key="2">
    <source>
        <dbReference type="SAM" id="Phobius"/>
    </source>
</evidence>